<evidence type="ECO:0000256" key="1">
    <source>
        <dbReference type="ARBA" id="ARBA00022679"/>
    </source>
</evidence>
<dbReference type="RefSeq" id="WP_170106102.1">
    <property type="nucleotide sequence ID" value="NZ_CP051672.1"/>
</dbReference>
<dbReference type="Gene3D" id="3.40.50.2000">
    <property type="entry name" value="Glycogen Phosphorylase B"/>
    <property type="match status" value="1"/>
</dbReference>
<keyword evidence="1 3" id="KW-0808">Transferase</keyword>
<accession>A0A7L5EET9</accession>
<dbReference type="InterPro" id="IPR001296">
    <property type="entry name" value="Glyco_trans_1"/>
</dbReference>
<dbReference type="PANTHER" id="PTHR46401:SF2">
    <property type="entry name" value="GLYCOSYLTRANSFERASE WBBK-RELATED"/>
    <property type="match status" value="1"/>
</dbReference>
<dbReference type="AlphaFoldDB" id="A0A7L5EET9"/>
<gene>
    <name evidence="3" type="ORF">HHO38_17095</name>
</gene>
<dbReference type="SUPFAM" id="SSF53756">
    <property type="entry name" value="UDP-Glycosyltransferase/glycogen phosphorylase"/>
    <property type="match status" value="1"/>
</dbReference>
<sequence length="184" mass="21473">MSENDIVVLFIGRLDEIKRLDVVIQAFKIFNKKYIHNSHLIIIGEGDFSTYLQDSKWYWNKITFTGKLSKEELYQFYEITDLGILPSLHEQCSYAVLEMLSFGIPVLGSNSTGLKEMIEDENMIIEYRYKDGKAYCDLEKVALQMYQVIISGKKAMLPKCYNFNYIRIQLQNLILNCGTEKHLE</sequence>
<evidence type="ECO:0000313" key="4">
    <source>
        <dbReference type="Proteomes" id="UP000501982"/>
    </source>
</evidence>
<dbReference type="Pfam" id="PF00534">
    <property type="entry name" value="Glycos_transf_1"/>
    <property type="match status" value="1"/>
</dbReference>
<reference evidence="3 4" key="1">
    <citation type="submission" date="2020-04" db="EMBL/GenBank/DDBJ databases">
        <title>Complete Genomes and Methylome analysis of CBBP consortium that reverse antibiotic-induced susceptibility to vancomycin-resistant Enterococcus faecium infection.</title>
        <authorList>
            <person name="Fomenkov A."/>
            <person name="Zhang Z."/>
            <person name="Pamer E."/>
            <person name="Roberts R.J."/>
        </authorList>
    </citation>
    <scope>NUCLEOTIDE SEQUENCE [LARGE SCALE GENOMIC DNA]</scope>
    <source>
        <strain evidence="4">CBBP</strain>
    </source>
</reference>
<proteinExistence type="predicted"/>
<feature type="domain" description="Glycosyl transferase family 1" evidence="2">
    <location>
        <begin position="3"/>
        <end position="122"/>
    </location>
</feature>
<dbReference type="GO" id="GO:0016757">
    <property type="term" value="F:glycosyltransferase activity"/>
    <property type="evidence" value="ECO:0007669"/>
    <property type="project" value="InterPro"/>
</dbReference>
<organism evidence="3 4">
    <name type="scientific">Parabacteroides distasonis</name>
    <dbReference type="NCBI Taxonomy" id="823"/>
    <lineage>
        <taxon>Bacteria</taxon>
        <taxon>Pseudomonadati</taxon>
        <taxon>Bacteroidota</taxon>
        <taxon>Bacteroidia</taxon>
        <taxon>Bacteroidales</taxon>
        <taxon>Tannerellaceae</taxon>
        <taxon>Parabacteroides</taxon>
    </lineage>
</organism>
<dbReference type="Proteomes" id="UP000501982">
    <property type="component" value="Chromosome"/>
</dbReference>
<dbReference type="EMBL" id="CP051672">
    <property type="protein sequence ID" value="QJE29908.1"/>
    <property type="molecule type" value="Genomic_DNA"/>
</dbReference>
<evidence type="ECO:0000259" key="2">
    <source>
        <dbReference type="Pfam" id="PF00534"/>
    </source>
</evidence>
<dbReference type="GO" id="GO:0009103">
    <property type="term" value="P:lipopolysaccharide biosynthetic process"/>
    <property type="evidence" value="ECO:0007669"/>
    <property type="project" value="TreeGrafter"/>
</dbReference>
<evidence type="ECO:0000313" key="3">
    <source>
        <dbReference type="EMBL" id="QJE29908.1"/>
    </source>
</evidence>
<dbReference type="CDD" id="cd03801">
    <property type="entry name" value="GT4_PimA-like"/>
    <property type="match status" value="1"/>
</dbReference>
<dbReference type="PANTHER" id="PTHR46401">
    <property type="entry name" value="GLYCOSYLTRANSFERASE WBBK-RELATED"/>
    <property type="match status" value="1"/>
</dbReference>
<protein>
    <submittedName>
        <fullName evidence="3">Glycosyltransferase</fullName>
    </submittedName>
</protein>
<name>A0A7L5EET9_PARDI</name>